<sequence length="172" mass="19586">MSLQPGSQLPQLGGGTELAELVEERDVMPPQRTATPLLGFQVSSLQKEALVHLQHGRRMLLLGRPIGVVPLKWYELTKLFMDNFTPNSQRQNYETQFERLVQNPDMDVATYNAKFCKFARYDPLLVSTEVYRVKRFVHGLVSCLFNALAPNMSTITYVEAVDLARKIEDKGR</sequence>
<dbReference type="HOGENOM" id="CLU_1557912_0_0_1"/>
<dbReference type="Proteomes" id="UP000004994">
    <property type="component" value="Chromosome 1"/>
</dbReference>
<feature type="domain" description="Retrotransposon gag" evidence="1">
    <location>
        <begin position="72"/>
        <end position="140"/>
    </location>
</feature>
<proteinExistence type="predicted"/>
<dbReference type="Pfam" id="PF03732">
    <property type="entry name" value="Retrotrans_gag"/>
    <property type="match status" value="1"/>
</dbReference>
<organism evidence="2">
    <name type="scientific">Solanum lycopersicum</name>
    <name type="common">Tomato</name>
    <name type="synonym">Lycopersicon esculentum</name>
    <dbReference type="NCBI Taxonomy" id="4081"/>
    <lineage>
        <taxon>Eukaryota</taxon>
        <taxon>Viridiplantae</taxon>
        <taxon>Streptophyta</taxon>
        <taxon>Embryophyta</taxon>
        <taxon>Tracheophyta</taxon>
        <taxon>Spermatophyta</taxon>
        <taxon>Magnoliopsida</taxon>
        <taxon>eudicotyledons</taxon>
        <taxon>Gunneridae</taxon>
        <taxon>Pentapetalae</taxon>
        <taxon>asterids</taxon>
        <taxon>lamiids</taxon>
        <taxon>Solanales</taxon>
        <taxon>Solanaceae</taxon>
        <taxon>Solanoideae</taxon>
        <taxon>Solaneae</taxon>
        <taxon>Solanum</taxon>
        <taxon>Solanum subgen. Lycopersicon</taxon>
    </lineage>
</organism>
<dbReference type="InParanoid" id="K4AVJ2"/>
<reference evidence="2" key="1">
    <citation type="journal article" date="2012" name="Nature">
        <title>The tomato genome sequence provides insights into fleshy fruit evolution.</title>
        <authorList>
            <consortium name="Tomato Genome Consortium"/>
        </authorList>
    </citation>
    <scope>NUCLEOTIDE SEQUENCE [LARGE SCALE GENOMIC DNA]</scope>
    <source>
        <strain evidence="2">cv. Heinz 1706</strain>
    </source>
</reference>
<evidence type="ECO:0000259" key="1">
    <source>
        <dbReference type="Pfam" id="PF03732"/>
    </source>
</evidence>
<dbReference type="PhylomeDB" id="K4AVJ2"/>
<accession>K4AVJ2</accession>
<dbReference type="EnsemblPlants" id="Solyc01g056230.1.1">
    <property type="protein sequence ID" value="Solyc01g056230.1.1"/>
    <property type="gene ID" value="Solyc01g056230.1"/>
</dbReference>
<name>K4AVJ2_SOLLC</name>
<dbReference type="eggNOG" id="ENOG502R5FD">
    <property type="taxonomic scope" value="Eukaryota"/>
</dbReference>
<dbReference type="Gramene" id="Solyc01g056230.1.1">
    <property type="protein sequence ID" value="Solyc01g056230.1.1"/>
    <property type="gene ID" value="Solyc01g056230.1"/>
</dbReference>
<evidence type="ECO:0000313" key="2">
    <source>
        <dbReference type="EnsemblPlants" id="Solyc01g056230.1.1"/>
    </source>
</evidence>
<dbReference type="PaxDb" id="4081-Solyc01g056230.1.1"/>
<reference evidence="2" key="2">
    <citation type="submission" date="2015-06" db="UniProtKB">
        <authorList>
            <consortium name="EnsemblPlants"/>
        </authorList>
    </citation>
    <scope>IDENTIFICATION</scope>
    <source>
        <strain evidence="2">cv. Heinz 1706</strain>
    </source>
</reference>
<evidence type="ECO:0000313" key="3">
    <source>
        <dbReference type="Proteomes" id="UP000004994"/>
    </source>
</evidence>
<dbReference type="InterPro" id="IPR005162">
    <property type="entry name" value="Retrotrans_gag_dom"/>
</dbReference>
<protein>
    <recommendedName>
        <fullName evidence="1">Retrotransposon gag domain-containing protein</fullName>
    </recommendedName>
</protein>
<dbReference type="AlphaFoldDB" id="K4AVJ2"/>
<keyword evidence="3" id="KW-1185">Reference proteome</keyword>